<dbReference type="GO" id="GO:0004072">
    <property type="term" value="F:aspartate kinase activity"/>
    <property type="evidence" value="ECO:0007669"/>
    <property type="project" value="UniProtKB-EC"/>
</dbReference>
<organism evidence="19 20">
    <name type="scientific">Streptomyces niveiscabiei</name>
    <dbReference type="NCBI Taxonomy" id="164115"/>
    <lineage>
        <taxon>Bacteria</taxon>
        <taxon>Bacillati</taxon>
        <taxon>Actinomycetota</taxon>
        <taxon>Actinomycetes</taxon>
        <taxon>Kitasatosporales</taxon>
        <taxon>Streptomycetaceae</taxon>
        <taxon>Streptomyces</taxon>
    </lineage>
</organism>
<evidence type="ECO:0000256" key="8">
    <source>
        <dbReference type="ARBA" id="ARBA00022605"/>
    </source>
</evidence>
<evidence type="ECO:0000256" key="4">
    <source>
        <dbReference type="ARBA" id="ARBA00005139"/>
    </source>
</evidence>
<dbReference type="RefSeq" id="WP_055724480.1">
    <property type="nucleotide sequence ID" value="NZ_JARAYJ010000043.1"/>
</dbReference>
<keyword evidence="11 16" id="KW-0418">Kinase</keyword>
<evidence type="ECO:0000256" key="17">
    <source>
        <dbReference type="RuleBase" id="RU004249"/>
    </source>
</evidence>
<dbReference type="NCBIfam" id="NF005154">
    <property type="entry name" value="PRK06635.1-2"/>
    <property type="match status" value="1"/>
</dbReference>
<evidence type="ECO:0000256" key="15">
    <source>
        <dbReference type="ARBA" id="ARBA00047872"/>
    </source>
</evidence>
<keyword evidence="8 17" id="KW-0028">Amino-acid biosynthesis</keyword>
<name>A0ABW9I2P7_9ACTN</name>
<dbReference type="NCBIfam" id="TIGR00657">
    <property type="entry name" value="asp_kinases"/>
    <property type="match status" value="1"/>
</dbReference>
<evidence type="ECO:0000256" key="11">
    <source>
        <dbReference type="ARBA" id="ARBA00022777"/>
    </source>
</evidence>
<comment type="pathway">
    <text evidence="2 17">Amino-acid biosynthesis; L-lysine biosynthesis via DAP pathway; (S)-tetrahydrodipicolinate from L-aspartate: step 1/4.</text>
</comment>
<keyword evidence="10" id="KW-0547">Nucleotide-binding</keyword>
<comment type="catalytic activity">
    <reaction evidence="15 16">
        <text>L-aspartate + ATP = 4-phospho-L-aspartate + ADP</text>
        <dbReference type="Rhea" id="RHEA:23776"/>
        <dbReference type="ChEBI" id="CHEBI:29991"/>
        <dbReference type="ChEBI" id="CHEBI:30616"/>
        <dbReference type="ChEBI" id="CHEBI:57535"/>
        <dbReference type="ChEBI" id="CHEBI:456216"/>
        <dbReference type="EC" id="2.7.2.4"/>
    </reaction>
</comment>
<dbReference type="PANTHER" id="PTHR21499">
    <property type="entry name" value="ASPARTATE KINASE"/>
    <property type="match status" value="1"/>
</dbReference>
<dbReference type="Gene3D" id="3.30.2130.10">
    <property type="entry name" value="VC0802-like"/>
    <property type="match status" value="1"/>
</dbReference>
<comment type="function">
    <text evidence="1">Catalyzes the phosphorylation of the beta-carboxyl group of aspartic acid with ATP to yield 4-phospho-L-aspartate, which is involved in the branched biosynthetic pathway leading to the biosynthesis of amino acids lysine, threonine, isoleucine and methionine.</text>
</comment>
<sequence length="429" mass="45497">MGLVVQKYGGSSVADAEGIKRVAKRVVEAKKNGHQVVVVVSAMGDTTDELIDLAEQVSPMPAGREFDMLLTAGERISMALLAMAIKNLGHEAQSFTGSQAGVITDSVHNKARIIDVTPGRIRESLDRGNIAIVAGFQGVSQDKKDITTLGRGGSDTTAVALAAALQAEVCEIYTDVDGVFTADPRVVKKARKIDWIHFQDMLELASSGSKVLLHRCVEYARRYDIPIHVRSSFSGLQGTWVSSEPLAAKTQQGDQKVEQAIISGVAHDTSEAKITVVGVPDKPGEAAAIFRTISDAEINIDMIVQNVSAAATGLTDISFTLPKSEGRKAIDALEKNRAGIGFESLRYDDQIGKISLVGAGMKTNPGVTADFFTALSDAGVNIELISTSEIRISVVTRADDVNEAVRAVHSAFGLDSDSDEAVVYGGTGR</sequence>
<dbReference type="Pfam" id="PF00696">
    <property type="entry name" value="AA_kinase"/>
    <property type="match status" value="1"/>
</dbReference>
<comment type="caution">
    <text evidence="19">The sequence shown here is derived from an EMBL/GenBank/DDBJ whole genome shotgun (WGS) entry which is preliminary data.</text>
</comment>
<evidence type="ECO:0000256" key="14">
    <source>
        <dbReference type="ARBA" id="ARBA00023154"/>
    </source>
</evidence>
<reference evidence="19 20" key="1">
    <citation type="submission" date="2024-12" db="EMBL/GenBank/DDBJ databases">
        <title>Forecasting of Potato common scab and diversities of Pathogenic streptomyces spp. in china.</title>
        <authorList>
            <person name="Handique U."/>
            <person name="Wu J."/>
        </authorList>
    </citation>
    <scope>NUCLEOTIDE SEQUENCE [LARGE SCALE GENOMIC DNA]</scope>
    <source>
        <strain evidence="19 20">ZRIMU1530</strain>
    </source>
</reference>
<dbReference type="EMBL" id="JBJVNI010000023">
    <property type="protein sequence ID" value="MFM9613968.1"/>
    <property type="molecule type" value="Genomic_DNA"/>
</dbReference>
<dbReference type="NCBIfam" id="NF005155">
    <property type="entry name" value="PRK06635.1-4"/>
    <property type="match status" value="1"/>
</dbReference>
<evidence type="ECO:0000256" key="9">
    <source>
        <dbReference type="ARBA" id="ARBA00022679"/>
    </source>
</evidence>
<dbReference type="PROSITE" id="PS00324">
    <property type="entry name" value="ASPARTOKINASE"/>
    <property type="match status" value="1"/>
</dbReference>
<dbReference type="InterPro" id="IPR054352">
    <property type="entry name" value="ACT_Aspartokinase"/>
</dbReference>
<proteinExistence type="inferred from homology"/>
<protein>
    <recommendedName>
        <fullName evidence="7 16">Aspartokinase</fullName>
        <ecNumber evidence="6 16">2.7.2.4</ecNumber>
    </recommendedName>
</protein>
<dbReference type="Gene3D" id="3.40.1160.10">
    <property type="entry name" value="Acetylglutamate kinase-like"/>
    <property type="match status" value="1"/>
</dbReference>
<evidence type="ECO:0000256" key="16">
    <source>
        <dbReference type="RuleBase" id="RU003448"/>
    </source>
</evidence>
<feature type="domain" description="ACT" evidence="18">
    <location>
        <begin position="356"/>
        <end position="429"/>
    </location>
</feature>
<dbReference type="Pfam" id="PF22468">
    <property type="entry name" value="ACT_9"/>
    <property type="match status" value="2"/>
</dbReference>
<dbReference type="Proteomes" id="UP001631957">
    <property type="component" value="Unassembled WGS sequence"/>
</dbReference>
<evidence type="ECO:0000256" key="1">
    <source>
        <dbReference type="ARBA" id="ARBA00002843"/>
    </source>
</evidence>
<evidence type="ECO:0000256" key="6">
    <source>
        <dbReference type="ARBA" id="ARBA00013059"/>
    </source>
</evidence>
<dbReference type="CDD" id="cd04923">
    <property type="entry name" value="ACT_AK-LysC-DapG-like_2"/>
    <property type="match status" value="1"/>
</dbReference>
<dbReference type="InterPro" id="IPR005260">
    <property type="entry name" value="Asp_kin_monofn"/>
</dbReference>
<evidence type="ECO:0000256" key="7">
    <source>
        <dbReference type="ARBA" id="ARBA00016273"/>
    </source>
</evidence>
<evidence type="ECO:0000256" key="10">
    <source>
        <dbReference type="ARBA" id="ARBA00022741"/>
    </source>
</evidence>
<dbReference type="CDD" id="cd04261">
    <property type="entry name" value="AAK_AKii-LysC-BS"/>
    <property type="match status" value="1"/>
</dbReference>
<keyword evidence="14" id="KW-0457">Lysine biosynthesis</keyword>
<dbReference type="EC" id="2.7.2.4" evidence="6 16"/>
<dbReference type="InterPro" id="IPR001341">
    <property type="entry name" value="Asp_kinase"/>
</dbReference>
<accession>A0ABW9I2P7</accession>
<dbReference type="CDD" id="cd04913">
    <property type="entry name" value="ACT_AKii-LysC-BS-like_1"/>
    <property type="match status" value="1"/>
</dbReference>
<comment type="pathway">
    <text evidence="3 17">Amino-acid biosynthesis; L-methionine biosynthesis via de novo pathway; L-homoserine from L-aspartate: step 1/3.</text>
</comment>
<keyword evidence="12" id="KW-0067">ATP-binding</keyword>
<dbReference type="InterPro" id="IPR001048">
    <property type="entry name" value="Asp/Glu/Uridylate_kinase"/>
</dbReference>
<evidence type="ECO:0000313" key="20">
    <source>
        <dbReference type="Proteomes" id="UP001631957"/>
    </source>
</evidence>
<evidence type="ECO:0000256" key="2">
    <source>
        <dbReference type="ARBA" id="ARBA00004766"/>
    </source>
</evidence>
<keyword evidence="9 16" id="KW-0808">Transferase</keyword>
<dbReference type="InterPro" id="IPR002912">
    <property type="entry name" value="ACT_dom"/>
</dbReference>
<evidence type="ECO:0000256" key="3">
    <source>
        <dbReference type="ARBA" id="ARBA00004986"/>
    </source>
</evidence>
<evidence type="ECO:0000256" key="12">
    <source>
        <dbReference type="ARBA" id="ARBA00022840"/>
    </source>
</evidence>
<keyword evidence="20" id="KW-1185">Reference proteome</keyword>
<dbReference type="NCBIfam" id="TIGR00656">
    <property type="entry name" value="asp_kin_monofn"/>
    <property type="match status" value="1"/>
</dbReference>
<comment type="pathway">
    <text evidence="4 17">Amino-acid biosynthesis; L-threonine biosynthesis; L-threonine from L-aspartate: step 1/5.</text>
</comment>
<dbReference type="InterPro" id="IPR041740">
    <property type="entry name" value="AKii-LysC-BS"/>
</dbReference>
<dbReference type="PROSITE" id="PS51671">
    <property type="entry name" value="ACT"/>
    <property type="match status" value="2"/>
</dbReference>
<evidence type="ECO:0000256" key="13">
    <source>
        <dbReference type="ARBA" id="ARBA00022915"/>
    </source>
</evidence>
<comment type="similarity">
    <text evidence="5 16">Belongs to the aspartokinase family.</text>
</comment>
<keyword evidence="13" id="KW-0220">Diaminopimelate biosynthesis</keyword>
<evidence type="ECO:0000256" key="5">
    <source>
        <dbReference type="ARBA" id="ARBA00010122"/>
    </source>
</evidence>
<dbReference type="PIRSF" id="PIRSF000726">
    <property type="entry name" value="Asp_kin"/>
    <property type="match status" value="1"/>
</dbReference>
<dbReference type="SUPFAM" id="SSF53633">
    <property type="entry name" value="Carbamate kinase-like"/>
    <property type="match status" value="1"/>
</dbReference>
<dbReference type="NCBIfam" id="NF005153">
    <property type="entry name" value="PRK06635.1-1"/>
    <property type="match status" value="1"/>
</dbReference>
<dbReference type="InterPro" id="IPR018042">
    <property type="entry name" value="Aspartate_kinase_CS"/>
</dbReference>
<dbReference type="SUPFAM" id="SSF55021">
    <property type="entry name" value="ACT-like"/>
    <property type="match status" value="2"/>
</dbReference>
<evidence type="ECO:0000259" key="18">
    <source>
        <dbReference type="PROSITE" id="PS51671"/>
    </source>
</evidence>
<dbReference type="InterPro" id="IPR045865">
    <property type="entry name" value="ACT-like_dom_sf"/>
</dbReference>
<dbReference type="InterPro" id="IPR036393">
    <property type="entry name" value="AceGlu_kinase-like_sf"/>
</dbReference>
<evidence type="ECO:0000313" key="19">
    <source>
        <dbReference type="EMBL" id="MFM9613968.1"/>
    </source>
</evidence>
<feature type="domain" description="ACT" evidence="18">
    <location>
        <begin position="274"/>
        <end position="350"/>
    </location>
</feature>
<dbReference type="PANTHER" id="PTHR21499:SF3">
    <property type="entry name" value="ASPARTOKINASE"/>
    <property type="match status" value="1"/>
</dbReference>
<gene>
    <name evidence="19" type="ORF">ACKI18_35450</name>
</gene>